<dbReference type="OrthoDB" id="1645589at2"/>
<dbReference type="PIRSF" id="PIRSF001461">
    <property type="entry name" value="RPE"/>
    <property type="match status" value="1"/>
</dbReference>
<dbReference type="NCBIfam" id="NF004076">
    <property type="entry name" value="PRK05581.1-4"/>
    <property type="match status" value="1"/>
</dbReference>
<gene>
    <name evidence="15" type="primary">rpe</name>
    <name evidence="15" type="ORF">BN85404080</name>
</gene>
<dbReference type="EC" id="5.1.3.1" evidence="7 10"/>
<evidence type="ECO:0000256" key="2">
    <source>
        <dbReference type="ARBA" id="ARBA00001936"/>
    </source>
</evidence>
<evidence type="ECO:0000256" key="10">
    <source>
        <dbReference type="NCBIfam" id="TIGR01163"/>
    </source>
</evidence>
<dbReference type="InterPro" id="IPR000056">
    <property type="entry name" value="Ribul_P_3_epim-like"/>
</dbReference>
<accession>U4KP52</accession>
<dbReference type="EMBL" id="FO681347">
    <property type="protein sequence ID" value="CCV63985.1"/>
    <property type="molecule type" value="Genomic_DNA"/>
</dbReference>
<evidence type="ECO:0000256" key="4">
    <source>
        <dbReference type="ARBA" id="ARBA00001947"/>
    </source>
</evidence>
<name>U4KP52_ALTPJ</name>
<dbReference type="GO" id="GO:0005737">
    <property type="term" value="C:cytoplasm"/>
    <property type="evidence" value="ECO:0007669"/>
    <property type="project" value="UniProtKB-ARBA"/>
</dbReference>
<proteinExistence type="inferred from homology"/>
<evidence type="ECO:0000256" key="13">
    <source>
        <dbReference type="PIRSR" id="PIRSR001461-2"/>
    </source>
</evidence>
<keyword evidence="9 11" id="KW-0413">Isomerase</keyword>
<feature type="binding site" evidence="13">
    <location>
        <position position="29"/>
    </location>
    <ligand>
        <name>a divalent metal cation</name>
        <dbReference type="ChEBI" id="CHEBI:60240"/>
    </ligand>
</feature>
<keyword evidence="16" id="KW-1185">Reference proteome</keyword>
<evidence type="ECO:0000256" key="9">
    <source>
        <dbReference type="ARBA" id="ARBA00023235"/>
    </source>
</evidence>
<feature type="binding site" evidence="13">
    <location>
        <position position="62"/>
    </location>
    <ligand>
        <name>a divalent metal cation</name>
        <dbReference type="ChEBI" id="CHEBI:60240"/>
    </ligand>
</feature>
<evidence type="ECO:0000313" key="16">
    <source>
        <dbReference type="Proteomes" id="UP000032740"/>
    </source>
</evidence>
<dbReference type="InterPro" id="IPR013785">
    <property type="entry name" value="Aldolase_TIM"/>
</dbReference>
<keyword evidence="13" id="KW-0862">Zinc</keyword>
<comment type="cofactor">
    <cofactor evidence="3">
        <name>Co(2+)</name>
        <dbReference type="ChEBI" id="CHEBI:48828"/>
    </cofactor>
</comment>
<dbReference type="GO" id="GO:0046872">
    <property type="term" value="F:metal ion binding"/>
    <property type="evidence" value="ECO:0007669"/>
    <property type="project" value="UniProtKB-KW"/>
</dbReference>
<organism evidence="15 16">
    <name type="scientific">Alteracholeplasma palmae (strain ATCC 49389 / J233)</name>
    <name type="common">Acholeplasma palmae</name>
    <dbReference type="NCBI Taxonomy" id="1318466"/>
    <lineage>
        <taxon>Bacteria</taxon>
        <taxon>Bacillati</taxon>
        <taxon>Mycoplasmatota</taxon>
        <taxon>Mollicutes</taxon>
        <taxon>Acholeplasmatales</taxon>
        <taxon>Acholeplasmataceae</taxon>
        <taxon>Acholeplasma</taxon>
    </lineage>
</organism>
<evidence type="ECO:0000256" key="12">
    <source>
        <dbReference type="PIRSR" id="PIRSR001461-1"/>
    </source>
</evidence>
<evidence type="ECO:0000256" key="1">
    <source>
        <dbReference type="ARBA" id="ARBA00001782"/>
    </source>
</evidence>
<dbReference type="PROSITE" id="PS01085">
    <property type="entry name" value="RIBUL_P_3_EPIMER_1"/>
    <property type="match status" value="1"/>
</dbReference>
<dbReference type="PROSITE" id="PS01086">
    <property type="entry name" value="RIBUL_P_3_EPIMER_2"/>
    <property type="match status" value="1"/>
</dbReference>
<feature type="active site" description="Proton donor" evidence="12">
    <location>
        <position position="170"/>
    </location>
</feature>
<feature type="binding site" evidence="13">
    <location>
        <position position="170"/>
    </location>
    <ligand>
        <name>a divalent metal cation</name>
        <dbReference type="ChEBI" id="CHEBI:60240"/>
    </ligand>
</feature>
<dbReference type="KEGG" id="apal:BN85404080"/>
<evidence type="ECO:0000256" key="3">
    <source>
        <dbReference type="ARBA" id="ARBA00001941"/>
    </source>
</evidence>
<evidence type="ECO:0000256" key="8">
    <source>
        <dbReference type="ARBA" id="ARBA00022723"/>
    </source>
</evidence>
<comment type="similarity">
    <text evidence="6 11">Belongs to the ribulose-phosphate 3-epimerase family.</text>
</comment>
<dbReference type="CDD" id="cd00429">
    <property type="entry name" value="RPE"/>
    <property type="match status" value="1"/>
</dbReference>
<feature type="binding site" evidence="14">
    <location>
        <begin position="137"/>
        <end position="140"/>
    </location>
    <ligand>
        <name>substrate</name>
    </ligand>
</feature>
<feature type="active site" description="Proton acceptor" evidence="12">
    <location>
        <position position="31"/>
    </location>
</feature>
<evidence type="ECO:0000256" key="7">
    <source>
        <dbReference type="ARBA" id="ARBA00013188"/>
    </source>
</evidence>
<keyword evidence="13" id="KW-0170">Cobalt</keyword>
<feature type="binding site" evidence="14">
    <location>
        <position position="62"/>
    </location>
    <ligand>
        <name>substrate</name>
    </ligand>
</feature>
<evidence type="ECO:0000256" key="5">
    <source>
        <dbReference type="ARBA" id="ARBA00001954"/>
    </source>
</evidence>
<dbReference type="HOGENOM" id="CLU_054856_2_2_14"/>
<dbReference type="PANTHER" id="PTHR11749">
    <property type="entry name" value="RIBULOSE-5-PHOSPHATE-3-EPIMERASE"/>
    <property type="match status" value="1"/>
</dbReference>
<comment type="cofactor">
    <cofactor evidence="2">
        <name>Mn(2+)</name>
        <dbReference type="ChEBI" id="CHEBI:29035"/>
    </cofactor>
</comment>
<dbReference type="SUPFAM" id="SSF51366">
    <property type="entry name" value="Ribulose-phoshate binding barrel"/>
    <property type="match status" value="1"/>
</dbReference>
<feature type="binding site" evidence="13">
    <location>
        <position position="31"/>
    </location>
    <ligand>
        <name>a divalent metal cation</name>
        <dbReference type="ChEBI" id="CHEBI:60240"/>
    </ligand>
</feature>
<evidence type="ECO:0000256" key="6">
    <source>
        <dbReference type="ARBA" id="ARBA00009541"/>
    </source>
</evidence>
<dbReference type="FunFam" id="3.20.20.70:FF:000004">
    <property type="entry name" value="Ribulose-phosphate 3-epimerase"/>
    <property type="match status" value="1"/>
</dbReference>
<dbReference type="NCBIfam" id="TIGR01163">
    <property type="entry name" value="rpe"/>
    <property type="match status" value="1"/>
</dbReference>
<dbReference type="AlphaFoldDB" id="U4KP52"/>
<evidence type="ECO:0000313" key="15">
    <source>
        <dbReference type="EMBL" id="CCV63985.1"/>
    </source>
</evidence>
<comment type="catalytic activity">
    <reaction evidence="1 11">
        <text>D-ribulose 5-phosphate = D-xylulose 5-phosphate</text>
        <dbReference type="Rhea" id="RHEA:13677"/>
        <dbReference type="ChEBI" id="CHEBI:57737"/>
        <dbReference type="ChEBI" id="CHEBI:58121"/>
        <dbReference type="EC" id="5.1.3.1"/>
    </reaction>
</comment>
<sequence>MKIAPSILTADFTKLKKELETIETADYIHVDIMDGNFVPNISFGPAITKQISQNTKNLLDIHLMVLDPLKWIDGFTFSNTEYITVHYESNNLDETIKKIKQNKVKVGISIKPETDKEVLLPYLKDIDLVLVMSVEPGFGGQKFMASSLDKMQYFSELKKKNNYNYEIEVDGGVNLETGLLCAKNGATILVAGSYLFNMEDRKKGIEGLACLK</sequence>
<evidence type="ECO:0000256" key="14">
    <source>
        <dbReference type="PIRSR" id="PIRSR001461-3"/>
    </source>
</evidence>
<protein>
    <recommendedName>
        <fullName evidence="7 10">Ribulose-phosphate 3-epimerase</fullName>
        <ecNumber evidence="7 10">5.1.3.1</ecNumber>
    </recommendedName>
</protein>
<feature type="binding site" evidence="14">
    <location>
        <begin position="192"/>
        <end position="193"/>
    </location>
    <ligand>
        <name>substrate</name>
    </ligand>
</feature>
<feature type="binding site" evidence="14">
    <location>
        <position position="172"/>
    </location>
    <ligand>
        <name>substrate</name>
    </ligand>
</feature>
<dbReference type="InterPro" id="IPR026019">
    <property type="entry name" value="Ribul_P_3_epim"/>
</dbReference>
<evidence type="ECO:0000256" key="11">
    <source>
        <dbReference type="PIRNR" id="PIRNR001461"/>
    </source>
</evidence>
<comment type="cofactor">
    <cofactor evidence="5">
        <name>Fe(2+)</name>
        <dbReference type="ChEBI" id="CHEBI:29033"/>
    </cofactor>
</comment>
<keyword evidence="13" id="KW-0464">Manganese</keyword>
<dbReference type="Gene3D" id="3.20.20.70">
    <property type="entry name" value="Aldolase class I"/>
    <property type="match status" value="1"/>
</dbReference>
<dbReference type="Pfam" id="PF00834">
    <property type="entry name" value="Ribul_P_3_epim"/>
    <property type="match status" value="1"/>
</dbReference>
<dbReference type="InterPro" id="IPR011060">
    <property type="entry name" value="RibuloseP-bd_barrel"/>
</dbReference>
<dbReference type="GO" id="GO:0006098">
    <property type="term" value="P:pentose-phosphate shunt"/>
    <property type="evidence" value="ECO:0007669"/>
    <property type="project" value="UniProtKB-UniRule"/>
</dbReference>
<feature type="binding site" evidence="14">
    <location>
        <position position="6"/>
    </location>
    <ligand>
        <name>substrate</name>
    </ligand>
</feature>
<keyword evidence="11" id="KW-0119">Carbohydrate metabolism</keyword>
<reference evidence="15 16" key="1">
    <citation type="journal article" date="2013" name="J. Mol. Microbiol. Biotechnol.">
        <title>Analysis of the Complete Genomes of Acholeplasma brassicae , A. palmae and A. laidlawii and Their Comparison to the Obligate Parasites from ' Candidatus Phytoplasma'.</title>
        <authorList>
            <person name="Kube M."/>
            <person name="Siewert C."/>
            <person name="Migdoll A.M."/>
            <person name="Duduk B."/>
            <person name="Holz S."/>
            <person name="Rabus R."/>
            <person name="Seemuller E."/>
            <person name="Mitrovic J."/>
            <person name="Muller I."/>
            <person name="Buttner C."/>
            <person name="Reinhardt R."/>
        </authorList>
    </citation>
    <scope>NUCLEOTIDE SEQUENCE [LARGE SCALE GENOMIC DNA]</scope>
    <source>
        <strain evidence="15 16">J233</strain>
    </source>
</reference>
<keyword evidence="8 13" id="KW-0479">Metal-binding</keyword>
<dbReference type="RefSeq" id="WP_026656963.1">
    <property type="nucleotide sequence ID" value="NC_022538.1"/>
</dbReference>
<dbReference type="Proteomes" id="UP000032740">
    <property type="component" value="Chromosome"/>
</dbReference>
<comment type="cofactor">
    <cofactor evidence="4">
        <name>Zn(2+)</name>
        <dbReference type="ChEBI" id="CHEBI:29105"/>
    </cofactor>
</comment>
<dbReference type="STRING" id="1318466.BN85404080"/>
<comment type="cofactor">
    <cofactor evidence="13">
        <name>a divalent metal cation</name>
        <dbReference type="ChEBI" id="CHEBI:60240"/>
    </cofactor>
    <text evidence="13">Binds 1 divalent metal cation per subunit.</text>
</comment>
<dbReference type="GO" id="GO:0004750">
    <property type="term" value="F:D-ribulose-phosphate 3-epimerase activity"/>
    <property type="evidence" value="ECO:0007669"/>
    <property type="project" value="UniProtKB-UniRule"/>
</dbReference>
<dbReference type="GO" id="GO:0005975">
    <property type="term" value="P:carbohydrate metabolic process"/>
    <property type="evidence" value="ECO:0007669"/>
    <property type="project" value="InterPro"/>
</dbReference>